<comment type="pathway">
    <text evidence="10">Lipid metabolism; phospholipid metabolism.</text>
</comment>
<feature type="transmembrane region" description="Helical" evidence="10">
    <location>
        <begin position="153"/>
        <end position="174"/>
    </location>
</feature>
<protein>
    <recommendedName>
        <fullName evidence="10">Glycerol-3-phosphate acyltransferase</fullName>
    </recommendedName>
    <alternativeName>
        <fullName evidence="10">Acyl-PO4 G3P acyltransferase</fullName>
    </alternativeName>
    <alternativeName>
        <fullName evidence="10">Acyl-phosphate--glycerol-3-phosphate acyltransferase</fullName>
    </alternativeName>
    <alternativeName>
        <fullName evidence="10">G3P acyltransferase</fullName>
        <shortName evidence="10">GPAT</shortName>
        <ecNumber evidence="10">2.3.1.275</ecNumber>
    </alternativeName>
    <alternativeName>
        <fullName evidence="10">Lysophosphatidic acid synthase</fullName>
        <shortName evidence="10">LPA synthase</shortName>
    </alternativeName>
</protein>
<evidence type="ECO:0000256" key="4">
    <source>
        <dbReference type="ARBA" id="ARBA00022692"/>
    </source>
</evidence>
<dbReference type="Proteomes" id="UP001253545">
    <property type="component" value="Unassembled WGS sequence"/>
</dbReference>
<comment type="caution">
    <text evidence="11">The sequence shown here is derived from an EMBL/GenBank/DDBJ whole genome shotgun (WGS) entry which is preliminary data.</text>
</comment>
<comment type="subcellular location">
    <subcellularLocation>
        <location evidence="10">Cell membrane</location>
        <topology evidence="10">Multi-pass membrane protein</topology>
    </subcellularLocation>
</comment>
<evidence type="ECO:0000256" key="7">
    <source>
        <dbReference type="ARBA" id="ARBA00023136"/>
    </source>
</evidence>
<keyword evidence="11" id="KW-0012">Acyltransferase</keyword>
<dbReference type="EC" id="2.3.1.275" evidence="10"/>
<dbReference type="PANTHER" id="PTHR30309">
    <property type="entry name" value="INNER MEMBRANE PROTEIN YGIH"/>
    <property type="match status" value="1"/>
</dbReference>
<evidence type="ECO:0000313" key="11">
    <source>
        <dbReference type="EMBL" id="MDT0593405.1"/>
    </source>
</evidence>
<gene>
    <name evidence="10 11" type="primary">plsY</name>
    <name evidence="11" type="ORF">RM552_00940</name>
</gene>
<evidence type="ECO:0000256" key="6">
    <source>
        <dbReference type="ARBA" id="ARBA00023098"/>
    </source>
</evidence>
<keyword evidence="3 10" id="KW-0808">Transferase</keyword>
<feature type="transmembrane region" description="Helical" evidence="10">
    <location>
        <begin position="78"/>
        <end position="100"/>
    </location>
</feature>
<comment type="subunit">
    <text evidence="10">Probably interacts with PlsX.</text>
</comment>
<dbReference type="EMBL" id="JAVRHX010000001">
    <property type="protein sequence ID" value="MDT0593405.1"/>
    <property type="molecule type" value="Genomic_DNA"/>
</dbReference>
<keyword evidence="7 10" id="KW-0472">Membrane</keyword>
<feature type="transmembrane region" description="Helical" evidence="10">
    <location>
        <begin position="54"/>
        <end position="72"/>
    </location>
</feature>
<dbReference type="SMART" id="SM01207">
    <property type="entry name" value="G3P_acyltransf"/>
    <property type="match status" value="1"/>
</dbReference>
<comment type="function">
    <text evidence="10">Catalyzes the transfer of an acyl group from acyl-phosphate (acyl-PO(4)) to glycerol-3-phosphate (G3P) to form lysophosphatidic acid (LPA). This enzyme utilizes acyl-phosphate as fatty acyl donor, but not acyl-CoA or acyl-ACP.</text>
</comment>
<dbReference type="PANTHER" id="PTHR30309:SF0">
    <property type="entry name" value="GLYCEROL-3-PHOSPHATE ACYLTRANSFERASE-RELATED"/>
    <property type="match status" value="1"/>
</dbReference>
<accession>A0ABU2ZLX5</accession>
<organism evidence="11 12">
    <name type="scientific">Glaciecola petra</name>
    <dbReference type="NCBI Taxonomy" id="3075602"/>
    <lineage>
        <taxon>Bacteria</taxon>
        <taxon>Pseudomonadati</taxon>
        <taxon>Pseudomonadota</taxon>
        <taxon>Gammaproteobacteria</taxon>
        <taxon>Alteromonadales</taxon>
        <taxon>Alteromonadaceae</taxon>
        <taxon>Glaciecola</taxon>
    </lineage>
</organism>
<keyword evidence="9 10" id="KW-1208">Phospholipid metabolism</keyword>
<evidence type="ECO:0000256" key="5">
    <source>
        <dbReference type="ARBA" id="ARBA00022989"/>
    </source>
</evidence>
<evidence type="ECO:0000256" key="3">
    <source>
        <dbReference type="ARBA" id="ARBA00022679"/>
    </source>
</evidence>
<keyword evidence="5 10" id="KW-1133">Transmembrane helix</keyword>
<dbReference type="HAMAP" id="MF_01043">
    <property type="entry name" value="PlsY"/>
    <property type="match status" value="1"/>
</dbReference>
<keyword evidence="4 10" id="KW-0812">Transmembrane</keyword>
<evidence type="ECO:0000256" key="10">
    <source>
        <dbReference type="HAMAP-Rule" id="MF_01043"/>
    </source>
</evidence>
<evidence type="ECO:0000256" key="8">
    <source>
        <dbReference type="ARBA" id="ARBA00023209"/>
    </source>
</evidence>
<reference evidence="11 12" key="1">
    <citation type="submission" date="2023-09" db="EMBL/GenBank/DDBJ databases">
        <authorList>
            <person name="Rey-Velasco X."/>
        </authorList>
    </citation>
    <scope>NUCLEOTIDE SEQUENCE [LARGE SCALE GENOMIC DNA]</scope>
    <source>
        <strain evidence="11 12">P117</strain>
    </source>
</reference>
<feature type="transmembrane region" description="Helical" evidence="10">
    <location>
        <begin position="6"/>
        <end position="29"/>
    </location>
</feature>
<keyword evidence="1 10" id="KW-1003">Cell membrane</keyword>
<dbReference type="RefSeq" id="WP_311366924.1">
    <property type="nucleotide sequence ID" value="NZ_JAVRHX010000001.1"/>
</dbReference>
<dbReference type="InterPro" id="IPR003811">
    <property type="entry name" value="G3P_acylTferase_PlsY"/>
</dbReference>
<dbReference type="GO" id="GO:0004366">
    <property type="term" value="F:glycerol-3-phosphate O-acyltransferase activity"/>
    <property type="evidence" value="ECO:0007669"/>
    <property type="project" value="UniProtKB-EC"/>
</dbReference>
<dbReference type="NCBIfam" id="TIGR00023">
    <property type="entry name" value="glycerol-3-phosphate 1-O-acyltransferase PlsY"/>
    <property type="match status" value="1"/>
</dbReference>
<dbReference type="Pfam" id="PF02660">
    <property type="entry name" value="G3P_acyltransf"/>
    <property type="match status" value="1"/>
</dbReference>
<comment type="catalytic activity">
    <reaction evidence="10">
        <text>an acyl phosphate + sn-glycerol 3-phosphate = a 1-acyl-sn-glycero-3-phosphate + phosphate</text>
        <dbReference type="Rhea" id="RHEA:34075"/>
        <dbReference type="ChEBI" id="CHEBI:43474"/>
        <dbReference type="ChEBI" id="CHEBI:57597"/>
        <dbReference type="ChEBI" id="CHEBI:57970"/>
        <dbReference type="ChEBI" id="CHEBI:59918"/>
        <dbReference type="EC" id="2.3.1.275"/>
    </reaction>
</comment>
<sequence length="195" mass="20741">MTTSIVFFVVGAYLIGSVSSAIIVTRLFAIQDIRQQGSGNAGATNVLRVAGKKAAAIVFLFDLLKGAIPVYAGFLFGLAPIALSLVAIAACLGHIFPVFFQFKGGKGVATALGALMPLDWALAGCLFGTWLCVFTIARISSVAAIVTFSLAPIYTYIFEPDYTIAVTLLCLLIIGKHRDNIKRLFSSKEKAKNKS</sequence>
<keyword evidence="6 10" id="KW-0443">Lipid metabolism</keyword>
<feature type="transmembrane region" description="Helical" evidence="10">
    <location>
        <begin position="120"/>
        <end position="147"/>
    </location>
</feature>
<proteinExistence type="inferred from homology"/>
<evidence type="ECO:0000256" key="2">
    <source>
        <dbReference type="ARBA" id="ARBA00022516"/>
    </source>
</evidence>
<keyword evidence="2 10" id="KW-0444">Lipid biosynthesis</keyword>
<comment type="similarity">
    <text evidence="10">Belongs to the PlsY family.</text>
</comment>
<evidence type="ECO:0000256" key="1">
    <source>
        <dbReference type="ARBA" id="ARBA00022475"/>
    </source>
</evidence>
<evidence type="ECO:0000313" key="12">
    <source>
        <dbReference type="Proteomes" id="UP001253545"/>
    </source>
</evidence>
<name>A0ABU2ZLX5_9ALTE</name>
<keyword evidence="8 10" id="KW-0594">Phospholipid biosynthesis</keyword>
<keyword evidence="12" id="KW-1185">Reference proteome</keyword>
<evidence type="ECO:0000256" key="9">
    <source>
        <dbReference type="ARBA" id="ARBA00023264"/>
    </source>
</evidence>